<gene>
    <name evidence="2" type="ORF">FJU08_18790</name>
</gene>
<keyword evidence="1" id="KW-0472">Membrane</keyword>
<organism evidence="2 3">
    <name type="scientific">Martelella alba</name>
    <dbReference type="NCBI Taxonomy" id="2590451"/>
    <lineage>
        <taxon>Bacteria</taxon>
        <taxon>Pseudomonadati</taxon>
        <taxon>Pseudomonadota</taxon>
        <taxon>Alphaproteobacteria</taxon>
        <taxon>Hyphomicrobiales</taxon>
        <taxon>Aurantimonadaceae</taxon>
        <taxon>Martelella</taxon>
    </lineage>
</organism>
<protein>
    <submittedName>
        <fullName evidence="2">Uncharacterized protein</fullName>
    </submittedName>
</protein>
<evidence type="ECO:0000313" key="2">
    <source>
        <dbReference type="EMBL" id="TPW28089.1"/>
    </source>
</evidence>
<dbReference type="EMBL" id="VHLG01000014">
    <property type="protein sequence ID" value="TPW28089.1"/>
    <property type="molecule type" value="Genomic_DNA"/>
</dbReference>
<proteinExistence type="predicted"/>
<accession>A0A506U664</accession>
<evidence type="ECO:0000256" key="1">
    <source>
        <dbReference type="SAM" id="Phobius"/>
    </source>
</evidence>
<keyword evidence="3" id="KW-1185">Reference proteome</keyword>
<feature type="transmembrane region" description="Helical" evidence="1">
    <location>
        <begin position="66"/>
        <end position="84"/>
    </location>
</feature>
<comment type="caution">
    <text evidence="2">The sequence shown here is derived from an EMBL/GenBank/DDBJ whole genome shotgun (WGS) entry which is preliminary data.</text>
</comment>
<sequence length="115" mass="12697">MADFSHTHRIIRDRLLGALSVIFAVYMGYLAHLDGVALGPSIFYGLLAFVIVGIALLVLRGLIYPVILAALAIWLFAHFGYGWAEDIINYVSQLCHIAYVESLKLFKSADATIRA</sequence>
<feature type="transmembrane region" description="Helical" evidence="1">
    <location>
        <begin position="38"/>
        <end position="59"/>
    </location>
</feature>
<dbReference type="RefSeq" id="WP_141150585.1">
    <property type="nucleotide sequence ID" value="NZ_VHLG01000014.1"/>
</dbReference>
<evidence type="ECO:0000313" key="3">
    <source>
        <dbReference type="Proteomes" id="UP000318801"/>
    </source>
</evidence>
<dbReference type="Proteomes" id="UP000318801">
    <property type="component" value="Unassembled WGS sequence"/>
</dbReference>
<feature type="transmembrane region" description="Helical" evidence="1">
    <location>
        <begin position="15"/>
        <end position="32"/>
    </location>
</feature>
<keyword evidence="1" id="KW-1133">Transmembrane helix</keyword>
<dbReference type="OrthoDB" id="7916600at2"/>
<dbReference type="AlphaFoldDB" id="A0A506U664"/>
<keyword evidence="1" id="KW-0812">Transmembrane</keyword>
<name>A0A506U664_9HYPH</name>
<reference evidence="2 3" key="1">
    <citation type="submission" date="2019-06" db="EMBL/GenBank/DDBJ databases">
        <authorList>
            <person name="Li M."/>
        </authorList>
    </citation>
    <scope>NUCLEOTIDE SEQUENCE [LARGE SCALE GENOMIC DNA]</scope>
    <source>
        <strain evidence="2 3">BGMRC2036</strain>
    </source>
</reference>